<name>A0A8S5M6Z8_9CAUD</name>
<accession>A0A8S5M6Z8</accession>
<protein>
    <submittedName>
        <fullName evidence="1">Uncharacterized protein</fullName>
    </submittedName>
</protein>
<dbReference type="EMBL" id="BK014837">
    <property type="protein sequence ID" value="DAD77988.1"/>
    <property type="molecule type" value="Genomic_DNA"/>
</dbReference>
<reference evidence="1" key="1">
    <citation type="journal article" date="2021" name="Proc. Natl. Acad. Sci. U.S.A.">
        <title>A Catalog of Tens of Thousands of Viruses from Human Metagenomes Reveals Hidden Associations with Chronic Diseases.</title>
        <authorList>
            <person name="Tisza M.J."/>
            <person name="Buck C.B."/>
        </authorList>
    </citation>
    <scope>NUCLEOTIDE SEQUENCE</scope>
    <source>
        <strain evidence="1">CtETQ12</strain>
    </source>
</reference>
<evidence type="ECO:0000313" key="1">
    <source>
        <dbReference type="EMBL" id="DAD77988.1"/>
    </source>
</evidence>
<organism evidence="1">
    <name type="scientific">Siphoviridae sp. ctETQ12</name>
    <dbReference type="NCBI Taxonomy" id="2826206"/>
    <lineage>
        <taxon>Viruses</taxon>
        <taxon>Duplodnaviria</taxon>
        <taxon>Heunggongvirae</taxon>
        <taxon>Uroviricota</taxon>
        <taxon>Caudoviricetes</taxon>
    </lineage>
</organism>
<proteinExistence type="predicted"/>
<sequence>MARMLRLPDGPGNLTIDRHQLTHRQPIHVQQLPTDVREDMETIRIATIGHPAKHVKRVAGGLRLQIRHETPPVVD</sequence>